<sequence>MTTLDRGRAMGYWKKHPRKDMEKVLEIFHQNGWRVEDPPKYYRVKCPCGDHQRSIHLTPSNPKYGEQALGWLYRQVCTPNEGGSR</sequence>
<name>A0ABV4CNG4_9PSEU</name>
<organism evidence="1 2">
    <name type="scientific">Saccharopolyspora cebuensis</name>
    <dbReference type="NCBI Taxonomy" id="418759"/>
    <lineage>
        <taxon>Bacteria</taxon>
        <taxon>Bacillati</taxon>
        <taxon>Actinomycetota</taxon>
        <taxon>Actinomycetes</taxon>
        <taxon>Pseudonocardiales</taxon>
        <taxon>Pseudonocardiaceae</taxon>
        <taxon>Saccharopolyspora</taxon>
    </lineage>
</organism>
<protein>
    <recommendedName>
        <fullName evidence="3">HicA toxin of toxin-antitoxin</fullName>
    </recommendedName>
</protein>
<comment type="caution">
    <text evidence="1">The sequence shown here is derived from an EMBL/GenBank/DDBJ whole genome shotgun (WGS) entry which is preliminary data.</text>
</comment>
<dbReference type="RefSeq" id="WP_345355524.1">
    <property type="nucleotide sequence ID" value="NZ_BAABII010000001.1"/>
</dbReference>
<dbReference type="EMBL" id="JBGEHV010000029">
    <property type="protein sequence ID" value="MEY8040959.1"/>
    <property type="molecule type" value="Genomic_DNA"/>
</dbReference>
<proteinExistence type="predicted"/>
<gene>
    <name evidence="1" type="ORF">AB8O55_16235</name>
</gene>
<reference evidence="1 2" key="1">
    <citation type="submission" date="2024-08" db="EMBL/GenBank/DDBJ databases">
        <title>Genome mining of Saccharopolyspora cebuensis PGLac3 from Nigerian medicinal plant.</title>
        <authorList>
            <person name="Ezeobiora C.E."/>
            <person name="Igbokwe N.H."/>
            <person name="Amin D.H."/>
            <person name="Mendie U.E."/>
        </authorList>
    </citation>
    <scope>NUCLEOTIDE SEQUENCE [LARGE SCALE GENOMIC DNA]</scope>
    <source>
        <strain evidence="1 2">PGLac3</strain>
    </source>
</reference>
<keyword evidence="2" id="KW-1185">Reference proteome</keyword>
<dbReference type="Proteomes" id="UP001564626">
    <property type="component" value="Unassembled WGS sequence"/>
</dbReference>
<evidence type="ECO:0008006" key="3">
    <source>
        <dbReference type="Google" id="ProtNLM"/>
    </source>
</evidence>
<evidence type="ECO:0000313" key="1">
    <source>
        <dbReference type="EMBL" id="MEY8040959.1"/>
    </source>
</evidence>
<accession>A0ABV4CNG4</accession>
<evidence type="ECO:0000313" key="2">
    <source>
        <dbReference type="Proteomes" id="UP001564626"/>
    </source>
</evidence>